<evidence type="ECO:0000256" key="2">
    <source>
        <dbReference type="ARBA" id="ARBA00023125"/>
    </source>
</evidence>
<dbReference type="PROSITE" id="PS50949">
    <property type="entry name" value="HTH_GNTR"/>
    <property type="match status" value="1"/>
</dbReference>
<evidence type="ECO:0000259" key="4">
    <source>
        <dbReference type="PROSITE" id="PS50949"/>
    </source>
</evidence>
<dbReference type="Pfam" id="PF07729">
    <property type="entry name" value="FCD"/>
    <property type="match status" value="1"/>
</dbReference>
<dbReference type="CDD" id="cd07377">
    <property type="entry name" value="WHTH_GntR"/>
    <property type="match status" value="1"/>
</dbReference>
<dbReference type="InterPro" id="IPR008920">
    <property type="entry name" value="TF_FadR/GntR_C"/>
</dbReference>
<dbReference type="Pfam" id="PF00392">
    <property type="entry name" value="GntR"/>
    <property type="match status" value="1"/>
</dbReference>
<sequence>MNTPDLTPDAVVADTLALRRIEPAYQQIASQLRALILEGRLPAGSRLPTEDKLCATFGVSRTTVREALRMLSADNLVITTRGATGGTFVTTPDVLAVQQRLQTSLRLLNGSNEISHDELYEARVLLEIPAVRAATRRRTPEGVARLRALAADVEAARTTPDRTTRSEDFHQAIFDIAGNRVIALIAPPIWAALSLSWRERGSAHSWASIDHEHDQIMEHIERGDEDGAARAMLKHLQELRDIRRPEQS</sequence>
<keyword evidence="2" id="KW-0238">DNA-binding</keyword>
<reference evidence="5" key="1">
    <citation type="journal article" date="2014" name="Int. J. Syst. Evol. Microbiol.">
        <title>Complete genome sequence of Corynebacterium casei LMG S-19264T (=DSM 44701T), isolated from a smear-ripened cheese.</title>
        <authorList>
            <consortium name="US DOE Joint Genome Institute (JGI-PGF)"/>
            <person name="Walter F."/>
            <person name="Albersmeier A."/>
            <person name="Kalinowski J."/>
            <person name="Ruckert C."/>
        </authorList>
    </citation>
    <scope>NUCLEOTIDE SEQUENCE</scope>
    <source>
        <strain evidence="5">NBRC 112290</strain>
    </source>
</reference>
<organism evidence="5 6">
    <name type="scientific">Litorihabitans aurantiacus</name>
    <dbReference type="NCBI Taxonomy" id="1930061"/>
    <lineage>
        <taxon>Bacteria</taxon>
        <taxon>Bacillati</taxon>
        <taxon>Actinomycetota</taxon>
        <taxon>Actinomycetes</taxon>
        <taxon>Micrococcales</taxon>
        <taxon>Beutenbergiaceae</taxon>
        <taxon>Litorihabitans</taxon>
    </lineage>
</organism>
<feature type="domain" description="HTH gntR-type" evidence="4">
    <location>
        <begin position="22"/>
        <end position="92"/>
    </location>
</feature>
<dbReference type="Proteomes" id="UP001157161">
    <property type="component" value="Unassembled WGS sequence"/>
</dbReference>
<dbReference type="PRINTS" id="PR00035">
    <property type="entry name" value="HTHGNTR"/>
</dbReference>
<evidence type="ECO:0000256" key="3">
    <source>
        <dbReference type="ARBA" id="ARBA00023163"/>
    </source>
</evidence>
<dbReference type="AlphaFoldDB" id="A0AA37ULY9"/>
<evidence type="ECO:0000256" key="1">
    <source>
        <dbReference type="ARBA" id="ARBA00023015"/>
    </source>
</evidence>
<dbReference type="Gene3D" id="1.10.10.10">
    <property type="entry name" value="Winged helix-like DNA-binding domain superfamily/Winged helix DNA-binding domain"/>
    <property type="match status" value="1"/>
</dbReference>
<reference evidence="5" key="2">
    <citation type="submission" date="2023-02" db="EMBL/GenBank/DDBJ databases">
        <authorList>
            <person name="Sun Q."/>
            <person name="Mori K."/>
        </authorList>
    </citation>
    <scope>NUCLEOTIDE SEQUENCE</scope>
    <source>
        <strain evidence="5">NBRC 112290</strain>
    </source>
</reference>
<dbReference type="Gene3D" id="1.20.120.530">
    <property type="entry name" value="GntR ligand-binding domain-like"/>
    <property type="match status" value="1"/>
</dbReference>
<dbReference type="EMBL" id="BSUM01000001">
    <property type="protein sequence ID" value="GMA30895.1"/>
    <property type="molecule type" value="Genomic_DNA"/>
</dbReference>
<dbReference type="SMART" id="SM00895">
    <property type="entry name" value="FCD"/>
    <property type="match status" value="1"/>
</dbReference>
<dbReference type="InterPro" id="IPR000524">
    <property type="entry name" value="Tscrpt_reg_HTH_GntR"/>
</dbReference>
<dbReference type="SUPFAM" id="SSF46785">
    <property type="entry name" value="Winged helix' DNA-binding domain"/>
    <property type="match status" value="1"/>
</dbReference>
<protein>
    <submittedName>
        <fullName evidence="5">GntR family transcriptional regulator</fullName>
    </submittedName>
</protein>
<dbReference type="InterPro" id="IPR036390">
    <property type="entry name" value="WH_DNA-bd_sf"/>
</dbReference>
<keyword evidence="1" id="KW-0805">Transcription regulation</keyword>
<keyword evidence="6" id="KW-1185">Reference proteome</keyword>
<dbReference type="PANTHER" id="PTHR43537:SF5">
    <property type="entry name" value="UXU OPERON TRANSCRIPTIONAL REGULATOR"/>
    <property type="match status" value="1"/>
</dbReference>
<keyword evidence="3" id="KW-0804">Transcription</keyword>
<evidence type="ECO:0000313" key="6">
    <source>
        <dbReference type="Proteomes" id="UP001157161"/>
    </source>
</evidence>
<gene>
    <name evidence="5" type="ORF">GCM10025875_08870</name>
</gene>
<dbReference type="InterPro" id="IPR036388">
    <property type="entry name" value="WH-like_DNA-bd_sf"/>
</dbReference>
<dbReference type="PANTHER" id="PTHR43537">
    <property type="entry name" value="TRANSCRIPTIONAL REGULATOR, GNTR FAMILY"/>
    <property type="match status" value="1"/>
</dbReference>
<dbReference type="GO" id="GO:0003677">
    <property type="term" value="F:DNA binding"/>
    <property type="evidence" value="ECO:0007669"/>
    <property type="project" value="UniProtKB-KW"/>
</dbReference>
<dbReference type="SMART" id="SM00345">
    <property type="entry name" value="HTH_GNTR"/>
    <property type="match status" value="1"/>
</dbReference>
<proteinExistence type="predicted"/>
<comment type="caution">
    <text evidence="5">The sequence shown here is derived from an EMBL/GenBank/DDBJ whole genome shotgun (WGS) entry which is preliminary data.</text>
</comment>
<dbReference type="SUPFAM" id="SSF48008">
    <property type="entry name" value="GntR ligand-binding domain-like"/>
    <property type="match status" value="1"/>
</dbReference>
<evidence type="ECO:0000313" key="5">
    <source>
        <dbReference type="EMBL" id="GMA30895.1"/>
    </source>
</evidence>
<dbReference type="GO" id="GO:0003700">
    <property type="term" value="F:DNA-binding transcription factor activity"/>
    <property type="evidence" value="ECO:0007669"/>
    <property type="project" value="InterPro"/>
</dbReference>
<accession>A0AA37ULY9</accession>
<dbReference type="InterPro" id="IPR011711">
    <property type="entry name" value="GntR_C"/>
</dbReference>
<name>A0AA37ULY9_9MICO</name>
<dbReference type="RefSeq" id="WP_284249648.1">
    <property type="nucleotide sequence ID" value="NZ_BSUM01000001.1"/>
</dbReference>